<dbReference type="EMBL" id="JAFBCV010000001">
    <property type="protein sequence ID" value="MBM7836890.1"/>
    <property type="molecule type" value="Genomic_DNA"/>
</dbReference>
<name>A0ABS2SN07_9BACI</name>
<comment type="caution">
    <text evidence="1">The sequence shown here is derived from an EMBL/GenBank/DDBJ whole genome shotgun (WGS) entry which is preliminary data.</text>
</comment>
<sequence>MIEVPSTHLTAEQLDGIALGESLVNETVTPHPDNEYYAPLRNVDQYWNETIIISVERKTGEIVLLSTFEENTASMTVGGIMVGDSLEKVKQTYGESFFTYTDNEQSVYELGYVDHDPNIVLSFYHFNEKVTSIHLGYAFDPVVWSEGERELKKGI</sequence>
<proteinExistence type="predicted"/>
<dbReference type="RefSeq" id="WP_204463607.1">
    <property type="nucleotide sequence ID" value="NZ_JAFBCV010000001.1"/>
</dbReference>
<accession>A0ABS2SN07</accession>
<dbReference type="Proteomes" id="UP001179280">
    <property type="component" value="Unassembled WGS sequence"/>
</dbReference>
<gene>
    <name evidence="1" type="ORF">JOC54_000121</name>
</gene>
<reference evidence="1" key="1">
    <citation type="submission" date="2021-01" db="EMBL/GenBank/DDBJ databases">
        <title>Genomic Encyclopedia of Type Strains, Phase IV (KMG-IV): sequencing the most valuable type-strain genomes for metagenomic binning, comparative biology and taxonomic classification.</title>
        <authorList>
            <person name="Goeker M."/>
        </authorList>
    </citation>
    <scope>NUCLEOTIDE SEQUENCE</scope>
    <source>
        <strain evidence="1">DSM 21943</strain>
    </source>
</reference>
<keyword evidence="2" id="KW-1185">Reference proteome</keyword>
<protein>
    <submittedName>
        <fullName evidence="1">Uncharacterized protein</fullName>
    </submittedName>
</protein>
<evidence type="ECO:0000313" key="2">
    <source>
        <dbReference type="Proteomes" id="UP001179280"/>
    </source>
</evidence>
<evidence type="ECO:0000313" key="1">
    <source>
        <dbReference type="EMBL" id="MBM7836890.1"/>
    </source>
</evidence>
<organism evidence="1 2">
    <name type="scientific">Shouchella xiaoxiensis</name>
    <dbReference type="NCBI Taxonomy" id="766895"/>
    <lineage>
        <taxon>Bacteria</taxon>
        <taxon>Bacillati</taxon>
        <taxon>Bacillota</taxon>
        <taxon>Bacilli</taxon>
        <taxon>Bacillales</taxon>
        <taxon>Bacillaceae</taxon>
        <taxon>Shouchella</taxon>
    </lineage>
</organism>